<keyword evidence="4" id="KW-0507">mRNA processing</keyword>
<protein>
    <recommendedName>
        <fullName evidence="3">Pre-mRNA-splicing factor SPF27</fullName>
    </recommendedName>
</protein>
<evidence type="ECO:0000256" key="6">
    <source>
        <dbReference type="ARBA" id="ARBA00023187"/>
    </source>
</evidence>
<keyword evidence="6" id="KW-0508">mRNA splicing</keyword>
<comment type="similarity">
    <text evidence="2">Belongs to the SPF27 family.</text>
</comment>
<dbReference type="WBParaSite" id="PSAMB.scaffold14087size2009.g35873.t1">
    <property type="protein sequence ID" value="PSAMB.scaffold14087size2009.g35873.t1"/>
    <property type="gene ID" value="PSAMB.scaffold14087size2009.g35873"/>
</dbReference>
<evidence type="ECO:0000256" key="7">
    <source>
        <dbReference type="ARBA" id="ARBA00023242"/>
    </source>
</evidence>
<evidence type="ECO:0000313" key="8">
    <source>
        <dbReference type="Proteomes" id="UP000887566"/>
    </source>
</evidence>
<dbReference type="GO" id="GO:0000974">
    <property type="term" value="C:Prp19 complex"/>
    <property type="evidence" value="ECO:0007669"/>
    <property type="project" value="TreeGrafter"/>
</dbReference>
<keyword evidence="5" id="KW-0747">Spliceosome</keyword>
<reference evidence="9" key="1">
    <citation type="submission" date="2022-11" db="UniProtKB">
        <authorList>
            <consortium name="WormBaseParasite"/>
        </authorList>
    </citation>
    <scope>IDENTIFICATION</scope>
</reference>
<dbReference type="GO" id="GO:0071013">
    <property type="term" value="C:catalytic step 2 spliceosome"/>
    <property type="evidence" value="ECO:0007669"/>
    <property type="project" value="TreeGrafter"/>
</dbReference>
<evidence type="ECO:0000256" key="5">
    <source>
        <dbReference type="ARBA" id="ARBA00022728"/>
    </source>
</evidence>
<dbReference type="Pfam" id="PF05700">
    <property type="entry name" value="BCAS2"/>
    <property type="match status" value="1"/>
</dbReference>
<evidence type="ECO:0000256" key="4">
    <source>
        <dbReference type="ARBA" id="ARBA00022664"/>
    </source>
</evidence>
<dbReference type="InterPro" id="IPR008409">
    <property type="entry name" value="SPF27"/>
</dbReference>
<organism evidence="8 9">
    <name type="scientific">Plectus sambesii</name>
    <dbReference type="NCBI Taxonomy" id="2011161"/>
    <lineage>
        <taxon>Eukaryota</taxon>
        <taxon>Metazoa</taxon>
        <taxon>Ecdysozoa</taxon>
        <taxon>Nematoda</taxon>
        <taxon>Chromadorea</taxon>
        <taxon>Plectida</taxon>
        <taxon>Plectina</taxon>
        <taxon>Plectoidea</taxon>
        <taxon>Plectidae</taxon>
        <taxon>Plectus</taxon>
    </lineage>
</organism>
<dbReference type="PANTHER" id="PTHR13296:SF0">
    <property type="entry name" value="PRE-MRNA-SPLICING FACTOR SPF27"/>
    <property type="match status" value="1"/>
</dbReference>
<name>A0A914V036_9BILA</name>
<evidence type="ECO:0000256" key="2">
    <source>
        <dbReference type="ARBA" id="ARBA00010788"/>
    </source>
</evidence>
<keyword evidence="7" id="KW-0539">Nucleus</keyword>
<sequence>MQALPAAGTTSSSDPGVLVDALPYIDTGYDEAARQAAIAMIEDECRRFRPTKNYLAHLPTPKYDAFMTEVMKNEYERIQNGQPMDLLNMKRYELPGPPAGKQTDITAWQDAVDNSKAQLEHLDV</sequence>
<dbReference type="GO" id="GO:0008380">
    <property type="term" value="P:RNA splicing"/>
    <property type="evidence" value="ECO:0007669"/>
    <property type="project" value="UniProtKB-KW"/>
</dbReference>
<evidence type="ECO:0000256" key="1">
    <source>
        <dbReference type="ARBA" id="ARBA00004123"/>
    </source>
</evidence>
<keyword evidence="8" id="KW-1185">Reference proteome</keyword>
<dbReference type="GO" id="GO:0071011">
    <property type="term" value="C:precatalytic spliceosome"/>
    <property type="evidence" value="ECO:0007669"/>
    <property type="project" value="TreeGrafter"/>
</dbReference>
<dbReference type="AlphaFoldDB" id="A0A914V036"/>
<accession>A0A914V036</accession>
<comment type="subcellular location">
    <subcellularLocation>
        <location evidence="1">Nucleus</location>
    </subcellularLocation>
</comment>
<dbReference type="GO" id="GO:0006397">
    <property type="term" value="P:mRNA processing"/>
    <property type="evidence" value="ECO:0007669"/>
    <property type="project" value="UniProtKB-KW"/>
</dbReference>
<proteinExistence type="inferred from homology"/>
<dbReference type="PANTHER" id="PTHR13296">
    <property type="entry name" value="BCAS2 PROTEIN"/>
    <property type="match status" value="1"/>
</dbReference>
<evidence type="ECO:0000256" key="3">
    <source>
        <dbReference type="ARBA" id="ARBA00014158"/>
    </source>
</evidence>
<evidence type="ECO:0000313" key="9">
    <source>
        <dbReference type="WBParaSite" id="PSAMB.scaffold14087size2009.g35873.t1"/>
    </source>
</evidence>
<dbReference type="Proteomes" id="UP000887566">
    <property type="component" value="Unplaced"/>
</dbReference>